<keyword evidence="4" id="KW-1185">Reference proteome</keyword>
<protein>
    <recommendedName>
        <fullName evidence="2">AMP-dependent synthetase/ligase domain-containing protein</fullName>
    </recommendedName>
</protein>
<comment type="similarity">
    <text evidence="1">Belongs to the ATP-dependent AMP-binding enzyme family.</text>
</comment>
<dbReference type="PROSITE" id="PS00455">
    <property type="entry name" value="AMP_BINDING"/>
    <property type="match status" value="1"/>
</dbReference>
<dbReference type="EMBL" id="BAAAPE010000011">
    <property type="protein sequence ID" value="GAA2083707.1"/>
    <property type="molecule type" value="Genomic_DNA"/>
</dbReference>
<comment type="caution">
    <text evidence="3">The sequence shown here is derived from an EMBL/GenBank/DDBJ whole genome shotgun (WGS) entry which is preliminary data.</text>
</comment>
<sequence length="563" mass="60138">MSTTDTAVPDDAAVPGLLDWLDGPRSDRGVHTMDAEGAWQYTPYPELAARVRRVAAGLAGAGVVPGDVVSVVHRNGPGFMAAFFGALAAGATPSPAVPPALFQDRAAYTRHLGSILGTARPRVLLAEPDIAQEWGEELDSLGTPIVPLDDAFGATADEVPVHTWENGSTALLQFTSGSSSAPKGVEVSLAALEGQIALLARWLRFRDGNACGTWLPIHHDMGLVGMVLPSLVTQSELWVMQPDQFIGGAARWMRLLGSGNVQITSVPPFSLAHVLRRVRAEDLEGCDFSKMLVQVVGAEPIDSRVLDAYERLLTPFGWRPGTLSPAYGLAEATLAVTGEDLRVPPPGVRVDRARLRLGEKVVLDTGELPVEEPLELASSGRVLPGVTVEVRDEAGDPVPPGVLGEIAVGGVALADGYRGHPRWDGAFVTGDAGFFWNDRLHVLGRLGDALKVRGVQVFAEDLETVLGELPELRRVRHAVVLGSLEGQDTAAVLVVKQPGEWSEPVYRALRRQLRGVRVVVVAANRGAVRRTSSGKPQRRAMFDQLMNGTIDGVVLHDSGKEEQ</sequence>
<dbReference type="RefSeq" id="WP_344530807.1">
    <property type="nucleotide sequence ID" value="NZ_BAAAPE010000011.1"/>
</dbReference>
<dbReference type="InterPro" id="IPR042099">
    <property type="entry name" value="ANL_N_sf"/>
</dbReference>
<evidence type="ECO:0000259" key="2">
    <source>
        <dbReference type="Pfam" id="PF00501"/>
    </source>
</evidence>
<feature type="domain" description="AMP-dependent synthetase/ligase" evidence="2">
    <location>
        <begin position="37"/>
        <end position="417"/>
    </location>
</feature>
<dbReference type="SUPFAM" id="SSF56801">
    <property type="entry name" value="Acetyl-CoA synthetase-like"/>
    <property type="match status" value="1"/>
</dbReference>
<proteinExistence type="inferred from homology"/>
<dbReference type="PANTHER" id="PTHR22754">
    <property type="entry name" value="DISCO-INTERACTING PROTEIN 2 DIP2 -RELATED"/>
    <property type="match status" value="1"/>
</dbReference>
<name>A0ABP5HTD5_9ACTN</name>
<evidence type="ECO:0000256" key="1">
    <source>
        <dbReference type="ARBA" id="ARBA00006432"/>
    </source>
</evidence>
<evidence type="ECO:0000313" key="3">
    <source>
        <dbReference type="EMBL" id="GAA2083707.1"/>
    </source>
</evidence>
<accession>A0ABP5HTD5</accession>
<gene>
    <name evidence="3" type="ORF">GCM10009801_44330</name>
</gene>
<dbReference type="Gene3D" id="3.40.50.12780">
    <property type="entry name" value="N-terminal domain of ligase-like"/>
    <property type="match status" value="1"/>
</dbReference>
<dbReference type="Proteomes" id="UP001500016">
    <property type="component" value="Unassembled WGS sequence"/>
</dbReference>
<dbReference type="InterPro" id="IPR000873">
    <property type="entry name" value="AMP-dep_synth/lig_dom"/>
</dbReference>
<dbReference type="InterPro" id="IPR045851">
    <property type="entry name" value="AMP-bd_C_sf"/>
</dbReference>
<dbReference type="Gene3D" id="3.30.300.30">
    <property type="match status" value="1"/>
</dbReference>
<reference evidence="4" key="1">
    <citation type="journal article" date="2019" name="Int. J. Syst. Evol. Microbiol.">
        <title>The Global Catalogue of Microorganisms (GCM) 10K type strain sequencing project: providing services to taxonomists for standard genome sequencing and annotation.</title>
        <authorList>
            <consortium name="The Broad Institute Genomics Platform"/>
            <consortium name="The Broad Institute Genome Sequencing Center for Infectious Disease"/>
            <person name="Wu L."/>
            <person name="Ma J."/>
        </authorList>
    </citation>
    <scope>NUCLEOTIDE SEQUENCE [LARGE SCALE GENOMIC DNA]</scope>
    <source>
        <strain evidence="4">JCM 15478</strain>
    </source>
</reference>
<dbReference type="Pfam" id="PF00501">
    <property type="entry name" value="AMP-binding"/>
    <property type="match status" value="1"/>
</dbReference>
<dbReference type="PANTHER" id="PTHR22754:SF32">
    <property type="entry name" value="DISCO-INTERACTING PROTEIN 2"/>
    <property type="match status" value="1"/>
</dbReference>
<evidence type="ECO:0000313" key="4">
    <source>
        <dbReference type="Proteomes" id="UP001500016"/>
    </source>
</evidence>
<dbReference type="InterPro" id="IPR020845">
    <property type="entry name" value="AMP-binding_CS"/>
</dbReference>
<organism evidence="3 4">
    <name type="scientific">Streptomyces albiaxialis</name>
    <dbReference type="NCBI Taxonomy" id="329523"/>
    <lineage>
        <taxon>Bacteria</taxon>
        <taxon>Bacillati</taxon>
        <taxon>Actinomycetota</taxon>
        <taxon>Actinomycetes</taxon>
        <taxon>Kitasatosporales</taxon>
        <taxon>Streptomycetaceae</taxon>
        <taxon>Streptomyces</taxon>
    </lineage>
</organism>